<reference evidence="1 2" key="1">
    <citation type="journal article" date="2019" name="Sci. Rep.">
        <title>Orb-weaving spider Araneus ventricosus genome elucidates the spidroin gene catalogue.</title>
        <authorList>
            <person name="Kono N."/>
            <person name="Nakamura H."/>
            <person name="Ohtoshi R."/>
            <person name="Moran D.A.P."/>
            <person name="Shinohara A."/>
            <person name="Yoshida Y."/>
            <person name="Fujiwara M."/>
            <person name="Mori M."/>
            <person name="Tomita M."/>
            <person name="Arakawa K."/>
        </authorList>
    </citation>
    <scope>NUCLEOTIDE SEQUENCE [LARGE SCALE GENOMIC DNA]</scope>
</reference>
<dbReference type="SUPFAM" id="SSF57903">
    <property type="entry name" value="FYVE/PHD zinc finger"/>
    <property type="match status" value="1"/>
</dbReference>
<proteinExistence type="predicted"/>
<sequence length="133" mass="14843">MEEPVASSDEDQESDDSFIFCNDLYSNSKDKEGWIQCNRCRGWAHEACSSAEEGELVPLIFVNLRGSALATFHKNHQYSSSSSPMNLAEDTILLLQVSQAQSQTSQNHVHCALQSNRSEGFISNPFLTHFRSA</sequence>
<keyword evidence="2" id="KW-1185">Reference proteome</keyword>
<accession>A0A4Y2SBQ7</accession>
<comment type="caution">
    <text evidence="1">The sequence shown here is derived from an EMBL/GenBank/DDBJ whole genome shotgun (WGS) entry which is preliminary data.</text>
</comment>
<dbReference type="Proteomes" id="UP000499080">
    <property type="component" value="Unassembled WGS sequence"/>
</dbReference>
<gene>
    <name evidence="1" type="ORF">AVEN_142365_1</name>
</gene>
<dbReference type="Gene3D" id="3.30.40.10">
    <property type="entry name" value="Zinc/RING finger domain, C3HC4 (zinc finger)"/>
    <property type="match status" value="1"/>
</dbReference>
<dbReference type="InterPro" id="IPR013083">
    <property type="entry name" value="Znf_RING/FYVE/PHD"/>
</dbReference>
<protein>
    <submittedName>
        <fullName evidence="1">Uncharacterized protein</fullName>
    </submittedName>
</protein>
<dbReference type="AlphaFoldDB" id="A0A4Y2SBQ7"/>
<organism evidence="1 2">
    <name type="scientific">Araneus ventricosus</name>
    <name type="common">Orbweaver spider</name>
    <name type="synonym">Epeira ventricosa</name>
    <dbReference type="NCBI Taxonomy" id="182803"/>
    <lineage>
        <taxon>Eukaryota</taxon>
        <taxon>Metazoa</taxon>
        <taxon>Ecdysozoa</taxon>
        <taxon>Arthropoda</taxon>
        <taxon>Chelicerata</taxon>
        <taxon>Arachnida</taxon>
        <taxon>Araneae</taxon>
        <taxon>Araneomorphae</taxon>
        <taxon>Entelegynae</taxon>
        <taxon>Araneoidea</taxon>
        <taxon>Araneidae</taxon>
        <taxon>Araneus</taxon>
    </lineage>
</organism>
<evidence type="ECO:0000313" key="2">
    <source>
        <dbReference type="Proteomes" id="UP000499080"/>
    </source>
</evidence>
<dbReference type="InterPro" id="IPR011011">
    <property type="entry name" value="Znf_FYVE_PHD"/>
</dbReference>
<dbReference type="EMBL" id="BGPR01020697">
    <property type="protein sequence ID" value="GBN85263.1"/>
    <property type="molecule type" value="Genomic_DNA"/>
</dbReference>
<name>A0A4Y2SBQ7_ARAVE</name>
<evidence type="ECO:0000313" key="1">
    <source>
        <dbReference type="EMBL" id="GBN85263.1"/>
    </source>
</evidence>